<dbReference type="InterPro" id="IPR051640">
    <property type="entry name" value="GRB10-interact_GYF"/>
</dbReference>
<dbReference type="PANTHER" id="PTHR14445:SF37">
    <property type="entry name" value="GRB10-INTERACTING GYF PROTEIN 1"/>
    <property type="match status" value="1"/>
</dbReference>
<dbReference type="EMBL" id="SWLE01000012">
    <property type="protein sequence ID" value="TNM93527.1"/>
    <property type="molecule type" value="Genomic_DNA"/>
</dbReference>
<feature type="compositionally biased region" description="Basic and acidic residues" evidence="1">
    <location>
        <begin position="171"/>
        <end position="181"/>
    </location>
</feature>
<dbReference type="GO" id="GO:0048009">
    <property type="term" value="P:insulin-like growth factor receptor signaling pathway"/>
    <property type="evidence" value="ECO:0007669"/>
    <property type="project" value="TreeGrafter"/>
</dbReference>
<feature type="region of interest" description="Disordered" evidence="1">
    <location>
        <begin position="110"/>
        <end position="134"/>
    </location>
</feature>
<organism evidence="2 3">
    <name type="scientific">Takifugu bimaculatus</name>
    <dbReference type="NCBI Taxonomy" id="433685"/>
    <lineage>
        <taxon>Eukaryota</taxon>
        <taxon>Metazoa</taxon>
        <taxon>Chordata</taxon>
        <taxon>Craniata</taxon>
        <taxon>Vertebrata</taxon>
        <taxon>Euteleostomi</taxon>
        <taxon>Actinopterygii</taxon>
        <taxon>Neopterygii</taxon>
        <taxon>Teleostei</taxon>
        <taxon>Neoteleostei</taxon>
        <taxon>Acanthomorphata</taxon>
        <taxon>Eupercaria</taxon>
        <taxon>Tetraodontiformes</taxon>
        <taxon>Tetradontoidea</taxon>
        <taxon>Tetraodontidae</taxon>
        <taxon>Takifugu</taxon>
    </lineage>
</organism>
<dbReference type="PANTHER" id="PTHR14445">
    <property type="entry name" value="GRB10 INTERACTING GYF PROTEIN"/>
    <property type="match status" value="1"/>
</dbReference>
<accession>A0A4Z2BP17</accession>
<protein>
    <submittedName>
        <fullName evidence="2">Uncharacterized protein</fullName>
    </submittedName>
</protein>
<proteinExistence type="predicted"/>
<feature type="region of interest" description="Disordered" evidence="1">
    <location>
        <begin position="171"/>
        <end position="228"/>
    </location>
</feature>
<feature type="compositionally biased region" description="Basic and acidic residues" evidence="1">
    <location>
        <begin position="191"/>
        <end position="208"/>
    </location>
</feature>
<evidence type="ECO:0000256" key="1">
    <source>
        <dbReference type="SAM" id="MobiDB-lite"/>
    </source>
</evidence>
<dbReference type="AlphaFoldDB" id="A0A4Z2BP17"/>
<sequence>MTAETLNFGPEWLRALSSGGSVTSPPPSPAMPKYKLAEYRYGREEMLALYIKDNKVPEDMQDKEFAAILQDEPMQPLALVPLTEEEQRNFSMSVNSAAVLRLMGKGVGGAAPAGVARGRGATRGGRGRGRGEGGFYQRSIEEAEGGFGRSVREIHRSQSWDDRGERRFEKPLRREVGRPGFEESAGPVVPGRKDYTRADSDNWRTLREEQDEDDGELRPTAGDSLDPAGTMVLAQQAGETMLVQVRAAAGSSTLTSGTLKVTAAGGDAQAAMD</sequence>
<reference evidence="2 3" key="1">
    <citation type="submission" date="2019-04" db="EMBL/GenBank/DDBJ databases">
        <title>The sequence and de novo assembly of Takifugu bimaculatus genome using PacBio and Hi-C technologies.</title>
        <authorList>
            <person name="Xu P."/>
            <person name="Liu B."/>
            <person name="Zhou Z."/>
        </authorList>
    </citation>
    <scope>NUCLEOTIDE SEQUENCE [LARGE SCALE GENOMIC DNA]</scope>
    <source>
        <strain evidence="2">TB-2018</strain>
        <tissue evidence="2">Muscle</tissue>
    </source>
</reference>
<keyword evidence="3" id="KW-1185">Reference proteome</keyword>
<evidence type="ECO:0000313" key="2">
    <source>
        <dbReference type="EMBL" id="TNM93527.1"/>
    </source>
</evidence>
<gene>
    <name evidence="2" type="ORF">fugu_001703</name>
</gene>
<name>A0A4Z2BP17_9TELE</name>
<comment type="caution">
    <text evidence="2">The sequence shown here is derived from an EMBL/GenBank/DDBJ whole genome shotgun (WGS) entry which is preliminary data.</text>
</comment>
<dbReference type="Proteomes" id="UP000516260">
    <property type="component" value="Chromosome 2"/>
</dbReference>
<dbReference type="GO" id="GO:0005829">
    <property type="term" value="C:cytosol"/>
    <property type="evidence" value="ECO:0007669"/>
    <property type="project" value="TreeGrafter"/>
</dbReference>
<evidence type="ECO:0000313" key="3">
    <source>
        <dbReference type="Proteomes" id="UP000516260"/>
    </source>
</evidence>